<accession>A0A5E4SJ58</accession>
<dbReference type="AlphaFoldDB" id="A0A5E4SJ58"/>
<reference evidence="2 3" key="1">
    <citation type="submission" date="2019-08" db="EMBL/GenBank/DDBJ databases">
        <authorList>
            <person name="Peeters C."/>
        </authorList>
    </citation>
    <scope>NUCLEOTIDE SEQUENCE [LARGE SCALE GENOMIC DNA]</scope>
    <source>
        <strain evidence="2 3">LMG 30175</strain>
    </source>
</reference>
<dbReference type="Pfam" id="PF08379">
    <property type="entry name" value="Bact_transglu_N"/>
    <property type="match status" value="1"/>
</dbReference>
<evidence type="ECO:0000313" key="3">
    <source>
        <dbReference type="Proteomes" id="UP000414233"/>
    </source>
</evidence>
<organism evidence="2 3">
    <name type="scientific">Pandoraea terrae</name>
    <dbReference type="NCBI Taxonomy" id="1537710"/>
    <lineage>
        <taxon>Bacteria</taxon>
        <taxon>Pseudomonadati</taxon>
        <taxon>Pseudomonadota</taxon>
        <taxon>Betaproteobacteria</taxon>
        <taxon>Burkholderiales</taxon>
        <taxon>Burkholderiaceae</taxon>
        <taxon>Pandoraea</taxon>
    </lineage>
</organism>
<dbReference type="RefSeq" id="WP_150695716.1">
    <property type="nucleotide sequence ID" value="NZ_CABPRZ010000002.1"/>
</dbReference>
<dbReference type="PANTHER" id="PTHR33490">
    <property type="entry name" value="BLR5614 PROTEIN-RELATED"/>
    <property type="match status" value="1"/>
</dbReference>
<gene>
    <name evidence="2" type="ORF">PTE30175_00776</name>
</gene>
<dbReference type="EMBL" id="CABPRZ010000002">
    <property type="protein sequence ID" value="VVD75043.1"/>
    <property type="molecule type" value="Genomic_DNA"/>
</dbReference>
<feature type="domain" description="Transglutaminase-like" evidence="1">
    <location>
        <begin position="155"/>
        <end position="218"/>
    </location>
</feature>
<evidence type="ECO:0000313" key="2">
    <source>
        <dbReference type="EMBL" id="VVD75043.1"/>
    </source>
</evidence>
<sequence>MRLTIRHETIYRYASPVRYTIQQLRLSPAASQVQRVVNWRLSAPGKLTPAVDAYGNLMHTLVLHQPHSEIHLLAEGEVETVALTDGCLGREESTVPVLSFASATSLTRRSDAIDAMAREAALATPDDLLALAQAICGRVDYESGITEVTSTASHALELGRGVCQDHAHLMLAICRARGIPARYVSGYLDPGDVPHAASHAWADIWLDGLGWVSVDVTHACFASGNYCRLAVGRDYESAAPVRGMRSGGHTEDLHVTVSVDALPVVQQ</sequence>
<dbReference type="PANTHER" id="PTHR33490:SF6">
    <property type="entry name" value="SLL1049 PROTEIN"/>
    <property type="match status" value="1"/>
</dbReference>
<dbReference type="Pfam" id="PF01841">
    <property type="entry name" value="Transglut_core"/>
    <property type="match status" value="1"/>
</dbReference>
<evidence type="ECO:0000259" key="1">
    <source>
        <dbReference type="SMART" id="SM00460"/>
    </source>
</evidence>
<protein>
    <submittedName>
        <fullName evidence="2">Transglutaminase</fullName>
    </submittedName>
</protein>
<dbReference type="InterPro" id="IPR013589">
    <property type="entry name" value="Bac_transglu_N"/>
</dbReference>
<dbReference type="Proteomes" id="UP000414233">
    <property type="component" value="Unassembled WGS sequence"/>
</dbReference>
<proteinExistence type="predicted"/>
<dbReference type="SUPFAM" id="SSF54001">
    <property type="entry name" value="Cysteine proteinases"/>
    <property type="match status" value="1"/>
</dbReference>
<dbReference type="SMART" id="SM00460">
    <property type="entry name" value="TGc"/>
    <property type="match status" value="1"/>
</dbReference>
<dbReference type="InterPro" id="IPR002931">
    <property type="entry name" value="Transglutaminase-like"/>
</dbReference>
<dbReference type="Gene3D" id="3.10.620.30">
    <property type="match status" value="1"/>
</dbReference>
<name>A0A5E4SJ58_9BURK</name>
<dbReference type="OrthoDB" id="5438043at2"/>
<dbReference type="InterPro" id="IPR038765">
    <property type="entry name" value="Papain-like_cys_pep_sf"/>
</dbReference>
<keyword evidence="3" id="KW-1185">Reference proteome</keyword>